<comment type="subcellular location">
    <subcellularLocation>
        <location evidence="1">Cytoplasm</location>
        <location evidence="1">Cytoskeleton</location>
    </subcellularLocation>
</comment>
<keyword evidence="3" id="KW-0493">Microtubule</keyword>
<dbReference type="GO" id="GO:0008017">
    <property type="term" value="F:microtubule binding"/>
    <property type="evidence" value="ECO:0007669"/>
    <property type="project" value="InterPro"/>
</dbReference>
<feature type="coiled-coil region" evidence="5">
    <location>
        <begin position="462"/>
        <end position="496"/>
    </location>
</feature>
<feature type="region of interest" description="Disordered" evidence="6">
    <location>
        <begin position="528"/>
        <end position="558"/>
    </location>
</feature>
<dbReference type="PANTHER" id="PTHR19321">
    <property type="entry name" value="PROTEIN REGULATOR OF CYTOKINESIS 1 PRC1-RELATED"/>
    <property type="match status" value="1"/>
</dbReference>
<evidence type="ECO:0000256" key="3">
    <source>
        <dbReference type="ARBA" id="ARBA00022701"/>
    </source>
</evidence>
<dbReference type="OrthoDB" id="642895at2759"/>
<protein>
    <submittedName>
        <fullName evidence="7">Uncharacterized protein</fullName>
    </submittedName>
</protein>
<accession>A0A7J6HCM4</accession>
<dbReference type="Gene3D" id="1.20.58.1520">
    <property type="match status" value="1"/>
</dbReference>
<feature type="coiled-coil region" evidence="5">
    <location>
        <begin position="49"/>
        <end position="76"/>
    </location>
</feature>
<dbReference type="GO" id="GO:0001578">
    <property type="term" value="P:microtubule bundle formation"/>
    <property type="evidence" value="ECO:0007669"/>
    <property type="project" value="EnsemblPlants"/>
</dbReference>
<dbReference type="InterPro" id="IPR007145">
    <property type="entry name" value="MAP65_Ase1_PRC1"/>
</dbReference>
<keyword evidence="4" id="KW-0206">Cytoskeleton</keyword>
<dbReference type="AlphaFoldDB" id="A0A7J6HCM4"/>
<dbReference type="GO" id="GO:0009574">
    <property type="term" value="C:preprophase band"/>
    <property type="evidence" value="ECO:0007669"/>
    <property type="project" value="EnsemblPlants"/>
</dbReference>
<accession>A0A803NX98</accession>
<comment type="similarity">
    <text evidence="2">Belongs to the MAP65/ASE1 family.</text>
</comment>
<proteinExistence type="inferred from homology"/>
<sequence length="684" mass="77374">MSNRHNVPPVHTVTICGSMLQELQEVWDELGEPDAERDTMLFEIEQACVEVYRRKVDEAIKCKAQLQAEISRTQAQISDICFALGEQLPHFDKSATGGLKRELDNFLPLLKEMQKRKNDRKNQFFEVLNQLKDISNELGISMEDGLSKMVVNETDLSLKRLEDLRAQLLICQNEKQARQTLVEDQLTDLSLLCLVLGVDFKNTIYEIHPTLSNSKGVKDISNSTLEGLSGALLRMRNLKMKRWEELQKFATSLLELWNLMDTPTEEQKAFHNVTSKSAASVTEVTEANILSIDFLDLVEAEISRLEQLKSSKLKEILKKKRSELDEICREAHMVPEAHGATEFSFEAVASGTMDPEYLLEQTEIEIARAKAEVLSRKEILEKVEKWQAACQEECWLDDYNKDDRRYHAGRGAHLALKRAEKARAVINKIPTMVDTLISKTAAWEVERGVEFFYDTERLLSMLDQYKISREEKEQDKQRQRDQKKRLGQLIAEKEARYGSQPSPASVKGYRITGVSNDRKLSLGGVVLQNSEPRKATLSRHPTKNGAPSGKRDLFPGQYSETKYSKGYAKTREMGSPVVRKPLSPVFSSRASSNVNIVNDRPEDDYQGKLASTPPKHAILVGCEGNNRTPTTMPIPMPNTPTTVSSVSMLEAKTPCVLTGHISDQLPIEYSFEEVRVGHSKTSEK</sequence>
<organism evidence="7 8">
    <name type="scientific">Cannabis sativa</name>
    <name type="common">Hemp</name>
    <name type="synonym">Marijuana</name>
    <dbReference type="NCBI Taxonomy" id="3483"/>
    <lineage>
        <taxon>Eukaryota</taxon>
        <taxon>Viridiplantae</taxon>
        <taxon>Streptophyta</taxon>
        <taxon>Embryophyta</taxon>
        <taxon>Tracheophyta</taxon>
        <taxon>Spermatophyta</taxon>
        <taxon>Magnoliopsida</taxon>
        <taxon>eudicotyledons</taxon>
        <taxon>Gunneridae</taxon>
        <taxon>Pentapetalae</taxon>
        <taxon>rosids</taxon>
        <taxon>fabids</taxon>
        <taxon>Rosales</taxon>
        <taxon>Cannabaceae</taxon>
        <taxon>Cannabis</taxon>
    </lineage>
</organism>
<keyword evidence="8" id="KW-1185">Reference proteome</keyword>
<dbReference type="OMA" id="IDICSVM"/>
<dbReference type="GO" id="GO:0009524">
    <property type="term" value="C:phragmoplast"/>
    <property type="evidence" value="ECO:0007669"/>
    <property type="project" value="EnsemblPlants"/>
</dbReference>
<keyword evidence="4" id="KW-0963">Cytoplasm</keyword>
<evidence type="ECO:0000313" key="7">
    <source>
        <dbReference type="EMBL" id="KAF4393002.1"/>
    </source>
</evidence>
<evidence type="ECO:0000313" key="8">
    <source>
        <dbReference type="Proteomes" id="UP000583929"/>
    </source>
</evidence>
<evidence type="ECO:0000256" key="6">
    <source>
        <dbReference type="SAM" id="MobiDB-lite"/>
    </source>
</evidence>
<evidence type="ECO:0000256" key="5">
    <source>
        <dbReference type="SAM" id="Coils"/>
    </source>
</evidence>
<gene>
    <name evidence="7" type="ORF">G4B88_011997</name>
</gene>
<dbReference type="Proteomes" id="UP000583929">
    <property type="component" value="Unassembled WGS sequence"/>
</dbReference>
<reference evidence="7 8" key="1">
    <citation type="journal article" date="2020" name="bioRxiv">
        <title>Sequence and annotation of 42 cannabis genomes reveals extensive copy number variation in cannabinoid synthesis and pathogen resistance genes.</title>
        <authorList>
            <person name="Mckernan K.J."/>
            <person name="Helbert Y."/>
            <person name="Kane L.T."/>
            <person name="Ebling H."/>
            <person name="Zhang L."/>
            <person name="Liu B."/>
            <person name="Eaton Z."/>
            <person name="Mclaughlin S."/>
            <person name="Kingan S."/>
            <person name="Baybayan P."/>
            <person name="Concepcion G."/>
            <person name="Jordan M."/>
            <person name="Riva A."/>
            <person name="Barbazuk W."/>
            <person name="Harkins T."/>
        </authorList>
    </citation>
    <scope>NUCLEOTIDE SEQUENCE [LARGE SCALE GENOMIC DNA]</scope>
    <source>
        <strain evidence="8">cv. Jamaican Lion 4</strain>
        <tissue evidence="7">Leaf</tissue>
    </source>
</reference>
<dbReference type="GO" id="GO:0005828">
    <property type="term" value="C:kinetochore microtubule"/>
    <property type="evidence" value="ECO:0007669"/>
    <property type="project" value="EnsemblPlants"/>
</dbReference>
<dbReference type="EMBL" id="JAATIQ010000050">
    <property type="protein sequence ID" value="KAF4393002.1"/>
    <property type="molecule type" value="Genomic_DNA"/>
</dbReference>
<evidence type="ECO:0000256" key="2">
    <source>
        <dbReference type="ARBA" id="ARBA00006187"/>
    </source>
</evidence>
<dbReference type="Pfam" id="PF03999">
    <property type="entry name" value="MAP65_ASE1"/>
    <property type="match status" value="1"/>
</dbReference>
<evidence type="ECO:0000256" key="1">
    <source>
        <dbReference type="ARBA" id="ARBA00004245"/>
    </source>
</evidence>
<comment type="caution">
    <text evidence="7">The sequence shown here is derived from an EMBL/GenBank/DDBJ whole genome shotgun (WGS) entry which is preliminary data.</text>
</comment>
<dbReference type="PANTHER" id="PTHR19321:SF7">
    <property type="entry name" value="65-KDA MICROTUBULE-ASSOCIATED PROTEIN 3"/>
    <property type="match status" value="1"/>
</dbReference>
<name>A0A7J6HCM4_CANSA</name>
<evidence type="ECO:0000256" key="4">
    <source>
        <dbReference type="ARBA" id="ARBA00023212"/>
    </source>
</evidence>
<keyword evidence="5" id="KW-0175">Coiled coil</keyword>